<accession>A0ABW3T9P0</accession>
<dbReference type="SUPFAM" id="SSF48695">
    <property type="entry name" value="Multiheme cytochromes"/>
    <property type="match status" value="1"/>
</dbReference>
<dbReference type="InterPro" id="IPR036280">
    <property type="entry name" value="Multihaem_cyt_sf"/>
</dbReference>
<dbReference type="RefSeq" id="WP_380789071.1">
    <property type="nucleotide sequence ID" value="NZ_JBHTKR010000001.1"/>
</dbReference>
<comment type="caution">
    <text evidence="3">The sequence shown here is derived from an EMBL/GenBank/DDBJ whole genome shotgun (WGS) entry which is preliminary data.</text>
</comment>
<dbReference type="Gene3D" id="1.10.1130.10">
    <property type="entry name" value="Flavocytochrome C3, Chain A"/>
    <property type="match status" value="1"/>
</dbReference>
<organism evidence="3 4">
    <name type="scientific">Seohaeicola saemankumensis</name>
    <dbReference type="NCBI Taxonomy" id="481181"/>
    <lineage>
        <taxon>Bacteria</taxon>
        <taxon>Pseudomonadati</taxon>
        <taxon>Pseudomonadota</taxon>
        <taxon>Alphaproteobacteria</taxon>
        <taxon>Rhodobacterales</taxon>
        <taxon>Roseobacteraceae</taxon>
        <taxon>Seohaeicola</taxon>
    </lineage>
</organism>
<evidence type="ECO:0000256" key="2">
    <source>
        <dbReference type="SAM" id="SignalP"/>
    </source>
</evidence>
<reference evidence="4" key="1">
    <citation type="journal article" date="2019" name="Int. J. Syst. Evol. Microbiol.">
        <title>The Global Catalogue of Microorganisms (GCM) 10K type strain sequencing project: providing services to taxonomists for standard genome sequencing and annotation.</title>
        <authorList>
            <consortium name="The Broad Institute Genomics Platform"/>
            <consortium name="The Broad Institute Genome Sequencing Center for Infectious Disease"/>
            <person name="Wu L."/>
            <person name="Ma J."/>
        </authorList>
    </citation>
    <scope>NUCLEOTIDE SEQUENCE [LARGE SCALE GENOMIC DNA]</scope>
    <source>
        <strain evidence="4">CCUG 55328</strain>
    </source>
</reference>
<dbReference type="Proteomes" id="UP001597151">
    <property type="component" value="Unassembled WGS sequence"/>
</dbReference>
<dbReference type="EMBL" id="JBHTKR010000001">
    <property type="protein sequence ID" value="MFD1193773.1"/>
    <property type="molecule type" value="Genomic_DNA"/>
</dbReference>
<evidence type="ECO:0000313" key="4">
    <source>
        <dbReference type="Proteomes" id="UP001597151"/>
    </source>
</evidence>
<dbReference type="InterPro" id="IPR051829">
    <property type="entry name" value="Multiheme_Cytochr_ET"/>
</dbReference>
<keyword evidence="4" id="KW-1185">Reference proteome</keyword>
<dbReference type="PANTHER" id="PTHR35038:SF8">
    <property type="entry name" value="C-TYPE POLYHEME CYTOCHROME OMCC"/>
    <property type="match status" value="1"/>
</dbReference>
<evidence type="ECO:0000313" key="3">
    <source>
        <dbReference type="EMBL" id="MFD1193773.1"/>
    </source>
</evidence>
<name>A0ABW3T9P0_9RHOB</name>
<dbReference type="PANTHER" id="PTHR35038">
    <property type="entry name" value="DISSIMILATORY SULFITE REDUCTASE SIRA"/>
    <property type="match status" value="1"/>
</dbReference>
<feature type="signal peptide" evidence="2">
    <location>
        <begin position="1"/>
        <end position="29"/>
    </location>
</feature>
<gene>
    <name evidence="3" type="ORF">ACFQ3C_03705</name>
</gene>
<protein>
    <submittedName>
        <fullName evidence="3">Polyheme membrane-associated cytochrome C</fullName>
    </submittedName>
</protein>
<proteinExistence type="predicted"/>
<evidence type="ECO:0000256" key="1">
    <source>
        <dbReference type="ARBA" id="ARBA00022729"/>
    </source>
</evidence>
<sequence>MPHAFAVPARITVLAMAMLFGIACTQAVAQQGLAQYDRDALARLVQDWLDAPHADHDSLSFTYWNKQGSVPVECAACHSQPGFLDYLGADGTPAGVVDHPAAIGAPIGCASCHTDTAHALDAVTYPSGITETGLGAAAVCVACHLGRMSGDDVAQAAAGLPDDVVAPDLGFMNIHYSVAAATLGGRDTAGGYQYPGLSYARRFAHVPSASTCTACHDAHTTAVAPDSCVSCHRGVEDLRDIRMQHGDFDGDGAIAGGISAEIAGLEQQLLAAIRSYALQVSGQPIAYAPGQYPYFFNDPDADGTITPAEGGFPNRYQSWTPRLLKAAYNYQMSRKDSGNYAHNPRYVLQLLHDSLADLAGVIDLDLGRRPRP</sequence>
<feature type="chain" id="PRO_5046243593" evidence="2">
    <location>
        <begin position="30"/>
        <end position="372"/>
    </location>
</feature>
<keyword evidence="1 2" id="KW-0732">Signal</keyword>